<gene>
    <name evidence="1" type="ORF">KIPB_015030</name>
</gene>
<dbReference type="AlphaFoldDB" id="A0A391NXI5"/>
<organism evidence="1 2">
    <name type="scientific">Kipferlia bialata</name>
    <dbReference type="NCBI Taxonomy" id="797122"/>
    <lineage>
        <taxon>Eukaryota</taxon>
        <taxon>Metamonada</taxon>
        <taxon>Carpediemonas-like organisms</taxon>
        <taxon>Kipferlia</taxon>
    </lineage>
</organism>
<sequence>VRAHCIRAAVDHRYWPDGQPPTAQELMSVPDGCAKALRHVCDSVFAKPSSEPDAEAEQKMENTL</sequence>
<accession>A0A391NXI5</accession>
<feature type="non-terminal residue" evidence="1">
    <location>
        <position position="64"/>
    </location>
</feature>
<dbReference type="Proteomes" id="UP000265618">
    <property type="component" value="Unassembled WGS sequence"/>
</dbReference>
<name>A0A391NXI5_9EUKA</name>
<keyword evidence="2" id="KW-1185">Reference proteome</keyword>
<feature type="non-terminal residue" evidence="1">
    <location>
        <position position="1"/>
    </location>
</feature>
<protein>
    <submittedName>
        <fullName evidence="1">Uncharacterized protein</fullName>
    </submittedName>
</protein>
<proteinExistence type="predicted"/>
<comment type="caution">
    <text evidence="1">The sequence shown here is derived from an EMBL/GenBank/DDBJ whole genome shotgun (WGS) entry which is preliminary data.</text>
</comment>
<evidence type="ECO:0000313" key="2">
    <source>
        <dbReference type="Proteomes" id="UP000265618"/>
    </source>
</evidence>
<evidence type="ECO:0000313" key="1">
    <source>
        <dbReference type="EMBL" id="GCA64676.1"/>
    </source>
</evidence>
<dbReference type="EMBL" id="BDIP01008128">
    <property type="protein sequence ID" value="GCA64676.1"/>
    <property type="molecule type" value="Genomic_DNA"/>
</dbReference>
<reference evidence="1 2" key="1">
    <citation type="journal article" date="2018" name="PLoS ONE">
        <title>The draft genome of Kipferlia bialata reveals reductive genome evolution in fornicate parasites.</title>
        <authorList>
            <person name="Tanifuji G."/>
            <person name="Takabayashi S."/>
            <person name="Kume K."/>
            <person name="Takagi M."/>
            <person name="Nakayama T."/>
            <person name="Kamikawa R."/>
            <person name="Inagaki Y."/>
            <person name="Hashimoto T."/>
        </authorList>
    </citation>
    <scope>NUCLEOTIDE SEQUENCE [LARGE SCALE GENOMIC DNA]</scope>
    <source>
        <strain evidence="1">NY0173</strain>
    </source>
</reference>